<name>A0A6M2CRG3_RHIMP</name>
<evidence type="ECO:0000313" key="10">
    <source>
        <dbReference type="EMBL" id="NOV36122.1"/>
    </source>
</evidence>
<sequence>MNGALRKATSVFRSAVMQTRSTSVNSYSVSLPKGFKMSASEKAVHIAVIVSTIFAYPVWVLTHLREYRGIKD</sequence>
<feature type="transmembrane region" description="Helical" evidence="9">
    <location>
        <begin position="43"/>
        <end position="62"/>
    </location>
</feature>
<dbReference type="GO" id="GO:0045277">
    <property type="term" value="C:respiratory chain complex IV"/>
    <property type="evidence" value="ECO:0007669"/>
    <property type="project" value="InterPro"/>
</dbReference>
<evidence type="ECO:0000256" key="1">
    <source>
        <dbReference type="ARBA" id="ARBA00004434"/>
    </source>
</evidence>
<dbReference type="SUPFAM" id="SSF81431">
    <property type="entry name" value="Mitochondrial cytochrome c oxidase subunit VIIIb (aka IX)"/>
    <property type="match status" value="1"/>
</dbReference>
<comment type="subcellular location">
    <subcellularLocation>
        <location evidence="1">Mitochondrion inner membrane</location>
        <topology evidence="1">Single-pass membrane protein</topology>
    </subcellularLocation>
</comment>
<protein>
    <submittedName>
        <fullName evidence="10">Putative cytochrome c oxidase polypeptide viii</fullName>
    </submittedName>
</protein>
<evidence type="ECO:0000256" key="8">
    <source>
        <dbReference type="ARBA" id="ARBA00023136"/>
    </source>
</evidence>
<accession>A0A6M2CRG3</accession>
<dbReference type="InterPro" id="IPR036548">
    <property type="entry name" value="Cyt_c_oxidase_su8_sf"/>
</dbReference>
<dbReference type="Pfam" id="PF02285">
    <property type="entry name" value="COX8"/>
    <property type="match status" value="1"/>
</dbReference>
<proteinExistence type="inferred from homology"/>
<evidence type="ECO:0000256" key="6">
    <source>
        <dbReference type="ARBA" id="ARBA00022989"/>
    </source>
</evidence>
<evidence type="ECO:0000256" key="4">
    <source>
        <dbReference type="ARBA" id="ARBA00022692"/>
    </source>
</evidence>
<evidence type="ECO:0000256" key="3">
    <source>
        <dbReference type="ARBA" id="ARBA00010117"/>
    </source>
</evidence>
<dbReference type="GO" id="GO:0005743">
    <property type="term" value="C:mitochondrial inner membrane"/>
    <property type="evidence" value="ECO:0007669"/>
    <property type="project" value="UniProtKB-SubCell"/>
</dbReference>
<dbReference type="InterPro" id="IPR003205">
    <property type="entry name" value="Cyt_c_oxidase_su8"/>
</dbReference>
<dbReference type="Gene3D" id="4.10.81.10">
    <property type="entry name" value="Cytochrome c oxidase, subunit 8"/>
    <property type="match status" value="1"/>
</dbReference>
<dbReference type="EMBL" id="GHWJ01003385">
    <property type="protein sequence ID" value="NOV36122.1"/>
    <property type="molecule type" value="Transcribed_RNA"/>
</dbReference>
<evidence type="ECO:0000256" key="9">
    <source>
        <dbReference type="SAM" id="Phobius"/>
    </source>
</evidence>
<reference evidence="10" key="1">
    <citation type="submission" date="2019-09" db="EMBL/GenBank/DDBJ databases">
        <title>Organ-specific transcriptomic study of the physiology of the cattle tick, Rhipicephalus microplus.</title>
        <authorList>
            <person name="Tirloni L."/>
            <person name="Braz G."/>
            <person name="Gandara A.C.P."/>
            <person name="Sabadin G.A."/>
            <person name="da Silva R.M."/>
            <person name="Guizzo M.G."/>
            <person name="Machado J.A."/>
            <person name="Costa E.P."/>
            <person name="Gomes H.F."/>
            <person name="Moraes J."/>
            <person name="Mota M.B.S."/>
            <person name="Mesquita R.D."/>
            <person name="Alvarenga P.H."/>
            <person name="Alves F."/>
            <person name="Seixas A."/>
            <person name="da Fonseca R.N."/>
            <person name="Fogaca A."/>
            <person name="Logullo C."/>
            <person name="Tanaka A."/>
            <person name="Daffre S."/>
            <person name="Termignoni C."/>
            <person name="Vaz I.S.Jr."/>
            <person name="Oliveira P.L."/>
            <person name="Ribeiro J.M."/>
        </authorList>
    </citation>
    <scope>NUCLEOTIDE SEQUENCE</scope>
    <source>
        <strain evidence="10">Porto Alegre</strain>
    </source>
</reference>
<dbReference type="AlphaFoldDB" id="A0A6M2CRG3"/>
<keyword evidence="7" id="KW-0496">Mitochondrion</keyword>
<comment type="similarity">
    <text evidence="3">Belongs to the cytochrome c oxidase VIII family.</text>
</comment>
<evidence type="ECO:0000256" key="5">
    <source>
        <dbReference type="ARBA" id="ARBA00022792"/>
    </source>
</evidence>
<keyword evidence="4 9" id="KW-0812">Transmembrane</keyword>
<dbReference type="GO" id="GO:0006123">
    <property type="term" value="P:mitochondrial electron transport, cytochrome c to oxygen"/>
    <property type="evidence" value="ECO:0007669"/>
    <property type="project" value="InterPro"/>
</dbReference>
<keyword evidence="5" id="KW-0999">Mitochondrion inner membrane</keyword>
<comment type="pathway">
    <text evidence="2">Energy metabolism; oxidative phosphorylation.</text>
</comment>
<evidence type="ECO:0000256" key="2">
    <source>
        <dbReference type="ARBA" id="ARBA00004673"/>
    </source>
</evidence>
<organism evidence="10">
    <name type="scientific">Rhipicephalus microplus</name>
    <name type="common">Cattle tick</name>
    <name type="synonym">Boophilus microplus</name>
    <dbReference type="NCBI Taxonomy" id="6941"/>
    <lineage>
        <taxon>Eukaryota</taxon>
        <taxon>Metazoa</taxon>
        <taxon>Ecdysozoa</taxon>
        <taxon>Arthropoda</taxon>
        <taxon>Chelicerata</taxon>
        <taxon>Arachnida</taxon>
        <taxon>Acari</taxon>
        <taxon>Parasitiformes</taxon>
        <taxon>Ixodida</taxon>
        <taxon>Ixodoidea</taxon>
        <taxon>Ixodidae</taxon>
        <taxon>Rhipicephalinae</taxon>
        <taxon>Rhipicephalus</taxon>
        <taxon>Boophilus</taxon>
    </lineage>
</organism>
<evidence type="ECO:0000256" key="7">
    <source>
        <dbReference type="ARBA" id="ARBA00023128"/>
    </source>
</evidence>
<keyword evidence="8 9" id="KW-0472">Membrane</keyword>
<dbReference type="UniPathway" id="UPA00705"/>
<keyword evidence="6 9" id="KW-1133">Transmembrane helix</keyword>